<evidence type="ECO:0000313" key="6">
    <source>
        <dbReference type="EMBL" id="RHX87075.1"/>
    </source>
</evidence>
<evidence type="ECO:0000256" key="3">
    <source>
        <dbReference type="ARBA" id="ARBA00023163"/>
    </source>
</evidence>
<dbReference type="InterPro" id="IPR054156">
    <property type="entry name" value="YxaF_TetR_C"/>
</dbReference>
<keyword evidence="2" id="KW-0238">DNA-binding</keyword>
<dbReference type="OrthoDB" id="9810023at2"/>
<dbReference type="SUPFAM" id="SSF48498">
    <property type="entry name" value="Tetracyclin repressor-like, C-terminal domain"/>
    <property type="match status" value="1"/>
</dbReference>
<keyword evidence="3" id="KW-0804">Transcription</keyword>
<dbReference type="InterPro" id="IPR009057">
    <property type="entry name" value="Homeodomain-like_sf"/>
</dbReference>
<dbReference type="SUPFAM" id="SSF46689">
    <property type="entry name" value="Homeodomain-like"/>
    <property type="match status" value="1"/>
</dbReference>
<dbReference type="RefSeq" id="WP_118970089.1">
    <property type="nucleotide sequence ID" value="NZ_QHCT01000006.1"/>
</dbReference>
<dbReference type="Pfam" id="PF21993">
    <property type="entry name" value="TetR_C_13_2"/>
    <property type="match status" value="1"/>
</dbReference>
<dbReference type="EMBL" id="QHCT01000006">
    <property type="protein sequence ID" value="RHX87075.1"/>
    <property type="molecule type" value="Genomic_DNA"/>
</dbReference>
<protein>
    <submittedName>
        <fullName evidence="6">AcrR family transcriptional regulator</fullName>
    </submittedName>
</protein>
<name>A0A396YWW9_9LEPT</name>
<evidence type="ECO:0000313" key="7">
    <source>
        <dbReference type="Proteomes" id="UP000265798"/>
    </source>
</evidence>
<evidence type="ECO:0000256" key="1">
    <source>
        <dbReference type="ARBA" id="ARBA00023015"/>
    </source>
</evidence>
<dbReference type="GO" id="GO:0003677">
    <property type="term" value="F:DNA binding"/>
    <property type="evidence" value="ECO:0007669"/>
    <property type="project" value="UniProtKB-KW"/>
</dbReference>
<dbReference type="Pfam" id="PF00440">
    <property type="entry name" value="TetR_N"/>
    <property type="match status" value="1"/>
</dbReference>
<keyword evidence="1" id="KW-0805">Transcription regulation</keyword>
<dbReference type="AlphaFoldDB" id="A0A396YWW9"/>
<dbReference type="Proteomes" id="UP000265798">
    <property type="component" value="Unassembled WGS sequence"/>
</dbReference>
<dbReference type="InterPro" id="IPR001647">
    <property type="entry name" value="HTH_TetR"/>
</dbReference>
<sequence>MSEKGTVSKERMVRAMALSLETRGYNGTGLNEIVALSKSPKGSIYFHFPGGKEDLAAQAITTSGRELGAMLRSLLESSKTTASGIGAIFKALERKLIETDFSQGCPVATTASETASHSNPVSEACKTVFAEWKEELEEFFIRTGWERKKASELAISILCLLEGAILLSRTNRSSYPMKSAAKTAKILIQQGESE</sequence>
<evidence type="ECO:0000259" key="5">
    <source>
        <dbReference type="Pfam" id="PF21993"/>
    </source>
</evidence>
<accession>A0A396YWW9</accession>
<dbReference type="PANTHER" id="PTHR47506:SF3">
    <property type="entry name" value="HTH-TYPE TRANSCRIPTIONAL REGULATOR LMRA"/>
    <property type="match status" value="1"/>
</dbReference>
<comment type="caution">
    <text evidence="6">The sequence shown here is derived from an EMBL/GenBank/DDBJ whole genome shotgun (WGS) entry which is preliminary data.</text>
</comment>
<feature type="domain" description="HTH tetR-type" evidence="4">
    <location>
        <begin position="20"/>
        <end position="58"/>
    </location>
</feature>
<feature type="domain" description="Transcriptional regulator LmrA/YxaF-like C-terminal" evidence="5">
    <location>
        <begin position="83"/>
        <end position="182"/>
    </location>
</feature>
<organism evidence="6 7">
    <name type="scientific">Leptospira stimsonii</name>
    <dbReference type="NCBI Taxonomy" id="2202203"/>
    <lineage>
        <taxon>Bacteria</taxon>
        <taxon>Pseudomonadati</taxon>
        <taxon>Spirochaetota</taxon>
        <taxon>Spirochaetia</taxon>
        <taxon>Leptospirales</taxon>
        <taxon>Leptospiraceae</taxon>
        <taxon>Leptospira</taxon>
    </lineage>
</organism>
<dbReference type="Gene3D" id="1.10.357.10">
    <property type="entry name" value="Tetracycline Repressor, domain 2"/>
    <property type="match status" value="1"/>
</dbReference>
<gene>
    <name evidence="6" type="ORF">DLM75_19080</name>
</gene>
<dbReference type="InterPro" id="IPR036271">
    <property type="entry name" value="Tet_transcr_reg_TetR-rel_C_sf"/>
</dbReference>
<dbReference type="PANTHER" id="PTHR47506">
    <property type="entry name" value="TRANSCRIPTIONAL REGULATORY PROTEIN"/>
    <property type="match status" value="1"/>
</dbReference>
<evidence type="ECO:0000256" key="2">
    <source>
        <dbReference type="ARBA" id="ARBA00023125"/>
    </source>
</evidence>
<proteinExistence type="predicted"/>
<reference evidence="7" key="1">
    <citation type="submission" date="2018-05" db="EMBL/GenBank/DDBJ databases">
        <title>Leptospira yasudae sp. nov. and Leptospira stimsonii sp. nov., two pathogenic species of the genus Leptospira isolated from environmental sources.</title>
        <authorList>
            <person name="Casanovas-Massana A."/>
            <person name="Hamond C."/>
            <person name="Santos L.A."/>
            <person name="Hacker K.P."/>
            <person name="Balassiano I."/>
            <person name="Medeiros M.A."/>
            <person name="Reis M.G."/>
            <person name="Ko A.I."/>
            <person name="Wunder E.A."/>
        </authorList>
    </citation>
    <scope>NUCLEOTIDE SEQUENCE [LARGE SCALE GENOMIC DNA]</scope>
    <source>
        <strain evidence="7">Yale</strain>
    </source>
</reference>
<evidence type="ECO:0000259" key="4">
    <source>
        <dbReference type="Pfam" id="PF00440"/>
    </source>
</evidence>